<evidence type="ECO:0000259" key="3">
    <source>
        <dbReference type="PROSITE" id="PS50011"/>
    </source>
</evidence>
<feature type="region of interest" description="Disordered" evidence="2">
    <location>
        <begin position="508"/>
        <end position="529"/>
    </location>
</feature>
<feature type="region of interest" description="Disordered" evidence="2">
    <location>
        <begin position="1"/>
        <end position="40"/>
    </location>
</feature>
<gene>
    <name evidence="5" type="ORF">VKT23_007544</name>
</gene>
<feature type="compositionally biased region" description="Basic and acidic residues" evidence="2">
    <location>
        <begin position="22"/>
        <end position="40"/>
    </location>
</feature>
<proteinExistence type="predicted"/>
<evidence type="ECO:0000313" key="5">
    <source>
        <dbReference type="EMBL" id="KAK7462963.1"/>
    </source>
</evidence>
<dbReference type="SUPFAM" id="SSF57667">
    <property type="entry name" value="beta-beta-alpha zinc fingers"/>
    <property type="match status" value="1"/>
</dbReference>
<feature type="compositionally biased region" description="Low complexity" evidence="2">
    <location>
        <begin position="598"/>
        <end position="609"/>
    </location>
</feature>
<dbReference type="InterPro" id="IPR013087">
    <property type="entry name" value="Znf_C2H2_type"/>
</dbReference>
<keyword evidence="6" id="KW-1185">Reference proteome</keyword>
<keyword evidence="1" id="KW-0862">Zinc</keyword>
<dbReference type="Pfam" id="PF13894">
    <property type="entry name" value="zf-C2H2_4"/>
    <property type="match status" value="1"/>
</dbReference>
<dbReference type="PROSITE" id="PS00028">
    <property type="entry name" value="ZINC_FINGER_C2H2_1"/>
    <property type="match status" value="2"/>
</dbReference>
<dbReference type="Gene3D" id="1.10.510.10">
    <property type="entry name" value="Transferase(Phosphotransferase) domain 1"/>
    <property type="match status" value="1"/>
</dbReference>
<dbReference type="InterPro" id="IPR001245">
    <property type="entry name" value="Ser-Thr/Tyr_kinase_cat_dom"/>
</dbReference>
<dbReference type="PROSITE" id="PS50157">
    <property type="entry name" value="ZINC_FINGER_C2H2_2"/>
    <property type="match status" value="2"/>
</dbReference>
<organism evidence="5 6">
    <name type="scientific">Marasmiellus scandens</name>
    <dbReference type="NCBI Taxonomy" id="2682957"/>
    <lineage>
        <taxon>Eukaryota</taxon>
        <taxon>Fungi</taxon>
        <taxon>Dikarya</taxon>
        <taxon>Basidiomycota</taxon>
        <taxon>Agaricomycotina</taxon>
        <taxon>Agaricomycetes</taxon>
        <taxon>Agaricomycetidae</taxon>
        <taxon>Agaricales</taxon>
        <taxon>Marasmiineae</taxon>
        <taxon>Omphalotaceae</taxon>
        <taxon>Marasmiellus</taxon>
    </lineage>
</organism>
<dbReference type="Proteomes" id="UP001498398">
    <property type="component" value="Unassembled WGS sequence"/>
</dbReference>
<dbReference type="PANTHER" id="PTHR44329:SF214">
    <property type="entry name" value="PROTEIN KINASE DOMAIN-CONTAINING PROTEIN"/>
    <property type="match status" value="1"/>
</dbReference>
<feature type="region of interest" description="Disordered" evidence="2">
    <location>
        <begin position="596"/>
        <end position="615"/>
    </location>
</feature>
<evidence type="ECO:0008006" key="7">
    <source>
        <dbReference type="Google" id="ProtNLM"/>
    </source>
</evidence>
<reference evidence="5 6" key="1">
    <citation type="submission" date="2024-01" db="EMBL/GenBank/DDBJ databases">
        <title>A draft genome for the cacao thread blight pathogen Marasmiellus scandens.</title>
        <authorList>
            <person name="Baruah I.K."/>
            <person name="Leung J."/>
            <person name="Bukari Y."/>
            <person name="Amoako-Attah I."/>
            <person name="Meinhardt L.W."/>
            <person name="Bailey B.A."/>
            <person name="Cohen S.P."/>
        </authorList>
    </citation>
    <scope>NUCLEOTIDE SEQUENCE [LARGE SCALE GENOMIC DNA]</scope>
    <source>
        <strain evidence="5 6">GH-19</strain>
    </source>
</reference>
<dbReference type="PANTHER" id="PTHR44329">
    <property type="entry name" value="SERINE/THREONINE-PROTEIN KINASE TNNI3K-RELATED"/>
    <property type="match status" value="1"/>
</dbReference>
<keyword evidence="1" id="KW-0479">Metal-binding</keyword>
<protein>
    <recommendedName>
        <fullName evidence="7">Kinase-like protein</fullName>
    </recommendedName>
</protein>
<feature type="compositionally biased region" description="Polar residues" evidence="2">
    <location>
        <begin position="508"/>
        <end position="523"/>
    </location>
</feature>
<feature type="compositionally biased region" description="Polar residues" evidence="2">
    <location>
        <begin position="1"/>
        <end position="11"/>
    </location>
</feature>
<dbReference type="SUPFAM" id="SSF56112">
    <property type="entry name" value="Protein kinase-like (PK-like)"/>
    <property type="match status" value="1"/>
</dbReference>
<dbReference type="PROSITE" id="PS00108">
    <property type="entry name" value="PROTEIN_KINASE_ST"/>
    <property type="match status" value="1"/>
</dbReference>
<dbReference type="InterPro" id="IPR051681">
    <property type="entry name" value="Ser/Thr_Kinases-Pseudokinases"/>
</dbReference>
<evidence type="ECO:0000313" key="6">
    <source>
        <dbReference type="Proteomes" id="UP001498398"/>
    </source>
</evidence>
<dbReference type="InterPro" id="IPR000719">
    <property type="entry name" value="Prot_kinase_dom"/>
</dbReference>
<dbReference type="SMART" id="SM00355">
    <property type="entry name" value="ZnF_C2H2"/>
    <property type="match status" value="2"/>
</dbReference>
<dbReference type="InterPro" id="IPR008271">
    <property type="entry name" value="Ser/Thr_kinase_AS"/>
</dbReference>
<keyword evidence="1" id="KW-0863">Zinc-finger</keyword>
<dbReference type="PROSITE" id="PS50011">
    <property type="entry name" value="PROTEIN_KINASE_DOM"/>
    <property type="match status" value="1"/>
</dbReference>
<dbReference type="SMART" id="SM00220">
    <property type="entry name" value="S_TKc"/>
    <property type="match status" value="1"/>
</dbReference>
<dbReference type="InterPro" id="IPR036236">
    <property type="entry name" value="Znf_C2H2_sf"/>
</dbReference>
<sequence>MEALVESSQPVRSPENSRKRRREDELPYERRPPGLRSELYERGSLVDEDDSNPSFSAHSRLSQYLDTVKARLGRPVYEELMAILLDWWKGRLGDIGFIQQTFQLMSASDLFEDSEVLFEAKRDTTVTLYHPPSEPVSSAILYYQKSHAEIVALSPEAKSIVCKPMNTRELRQMINAGIVNFSDDLPSIMAPCVMQLLQFELDNQGLDSLYRKKCSKCLRSFAKKFHFLPPSLYLKNIVREGSCAIKNGGYADVWKGMMADGQSVCIKVLRMYDNDTRNKVLADFCREALEWQQLDHPNVLPFLGVDINSFRPSFCLISPWMFNGDVMSFLKSHPDHDRILCLQQIAKGINYLHSLNPPIVHGDIKGVNILVDDDHQCCLADFGLASAVESQTIGSASGGIRCTLRWSSPEVIRPDSNPDKKDARPRDIYAFACTTVEILSGEPPFAHHKNEAAVMFDIISGIRPSRPQSAWCLDFIWDLVERCWAQDIFSRPHSLEVCHALLLETSTPTESQLGQPSQSISSGDTEDEQVQMTSLQQSPINVDSFFDPFAFWREDQNSYNTRHLQIVIPLGVPHGDTPPPAPINPCNSSTVELSTTESWLSQPSQSISSGDTEDEQEQMTSLQCQWSPIDSCIDDPSAFQWEGQNSGNTPPPAPIESYNPFTVEFPPMRNIISTDAQRRASHSRRKHPGILYLCDICDQDFTSRQNLRNHINAHNGIKPYACSICEEAFGTSQSLKRHSRKHINM</sequence>
<name>A0ABR1JPG9_9AGAR</name>
<dbReference type="Pfam" id="PF07714">
    <property type="entry name" value="PK_Tyr_Ser-Thr"/>
    <property type="match status" value="1"/>
</dbReference>
<dbReference type="Pfam" id="PF00096">
    <property type="entry name" value="zf-C2H2"/>
    <property type="match status" value="1"/>
</dbReference>
<accession>A0ABR1JPG9</accession>
<evidence type="ECO:0000256" key="1">
    <source>
        <dbReference type="PROSITE-ProRule" id="PRU00042"/>
    </source>
</evidence>
<feature type="domain" description="C2H2-type" evidence="4">
    <location>
        <begin position="720"/>
        <end position="745"/>
    </location>
</feature>
<dbReference type="InterPro" id="IPR011009">
    <property type="entry name" value="Kinase-like_dom_sf"/>
</dbReference>
<feature type="domain" description="C2H2-type" evidence="4">
    <location>
        <begin position="692"/>
        <end position="719"/>
    </location>
</feature>
<comment type="caution">
    <text evidence="5">The sequence shown here is derived from an EMBL/GenBank/DDBJ whole genome shotgun (WGS) entry which is preliminary data.</text>
</comment>
<feature type="domain" description="Protein kinase" evidence="3">
    <location>
        <begin position="239"/>
        <end position="502"/>
    </location>
</feature>
<dbReference type="EMBL" id="JBANRG010000010">
    <property type="protein sequence ID" value="KAK7462963.1"/>
    <property type="molecule type" value="Genomic_DNA"/>
</dbReference>
<evidence type="ECO:0000259" key="4">
    <source>
        <dbReference type="PROSITE" id="PS50157"/>
    </source>
</evidence>
<dbReference type="Gene3D" id="3.30.160.60">
    <property type="entry name" value="Classic Zinc Finger"/>
    <property type="match status" value="2"/>
</dbReference>
<evidence type="ECO:0000256" key="2">
    <source>
        <dbReference type="SAM" id="MobiDB-lite"/>
    </source>
</evidence>